<name>A0A2H5Y4W5_9CHLR</name>
<dbReference type="Pfam" id="PF04199">
    <property type="entry name" value="Cyclase"/>
    <property type="match status" value="1"/>
</dbReference>
<keyword evidence="2" id="KW-0378">Hydrolase</keyword>
<evidence type="ECO:0000313" key="2">
    <source>
        <dbReference type="EMBL" id="GBD08484.1"/>
    </source>
</evidence>
<reference evidence="3" key="1">
    <citation type="submission" date="2017-09" db="EMBL/GenBank/DDBJ databases">
        <title>Metaegenomics of thermophilic ammonia-oxidizing enrichment culture.</title>
        <authorList>
            <person name="Kato S."/>
            <person name="Suzuki K."/>
        </authorList>
    </citation>
    <scope>NUCLEOTIDE SEQUENCE [LARGE SCALE GENOMIC DNA]</scope>
</reference>
<dbReference type="AlphaFoldDB" id="A0A2H5Y4W5"/>
<dbReference type="EMBL" id="BEHY01000010">
    <property type="protein sequence ID" value="GBD08484.1"/>
    <property type="molecule type" value="Genomic_DNA"/>
</dbReference>
<dbReference type="PANTHER" id="PTHR31118">
    <property type="entry name" value="CYCLASE-LIKE PROTEIN 2"/>
    <property type="match status" value="1"/>
</dbReference>
<dbReference type="InterPro" id="IPR037175">
    <property type="entry name" value="KFase_sf"/>
</dbReference>
<dbReference type="InterPro" id="IPR007325">
    <property type="entry name" value="KFase/CYL"/>
</dbReference>
<dbReference type="SUPFAM" id="SSF102198">
    <property type="entry name" value="Putative cyclase"/>
    <property type="match status" value="1"/>
</dbReference>
<organism evidence="2 3">
    <name type="scientific">Candidatus Thermoflexus japonica</name>
    <dbReference type="NCBI Taxonomy" id="2035417"/>
    <lineage>
        <taxon>Bacteria</taxon>
        <taxon>Bacillati</taxon>
        <taxon>Chloroflexota</taxon>
        <taxon>Thermoflexia</taxon>
        <taxon>Thermoflexales</taxon>
        <taxon>Thermoflexaceae</taxon>
        <taxon>Thermoflexus</taxon>
    </lineage>
</organism>
<feature type="region of interest" description="Disordered" evidence="1">
    <location>
        <begin position="1"/>
        <end position="20"/>
    </location>
</feature>
<comment type="caution">
    <text evidence="2">The sequence shown here is derived from an EMBL/GenBank/DDBJ whole genome shotgun (WGS) entry which is preliminary data.</text>
</comment>
<sequence>MGRIIDLSVPVSEETRSPPSTDLRVELRRHRRGPGFWQVTSATLSLHTGTHIDSPLHCFEDGITTAEIPLDRVCGPAVVLDCSHVGPRAPISAEDLERAAARVEIRPGDILLVRTDWTDRMWGRFPDFFVESPYLTLEAAEWLVAQQPRAVGFDFFEEYSARLPDFTSEDFVVHRRLLREGIPLLEQATHLGALGNRRVPFFAAFYKILGTEGAPARFFAILED</sequence>
<evidence type="ECO:0000256" key="1">
    <source>
        <dbReference type="SAM" id="MobiDB-lite"/>
    </source>
</evidence>
<dbReference type="EC" id="3.5.1.9" evidence="2"/>
<evidence type="ECO:0000313" key="3">
    <source>
        <dbReference type="Proteomes" id="UP000236642"/>
    </source>
</evidence>
<dbReference type="GO" id="GO:0004061">
    <property type="term" value="F:arylformamidase activity"/>
    <property type="evidence" value="ECO:0007669"/>
    <property type="project" value="UniProtKB-EC"/>
</dbReference>
<protein>
    <submittedName>
        <fullName evidence="2">Kynurenine formamidase</fullName>
        <ecNumber evidence="2">3.5.1.9</ecNumber>
    </submittedName>
</protein>
<dbReference type="GO" id="GO:0019441">
    <property type="term" value="P:L-tryptophan catabolic process to kynurenine"/>
    <property type="evidence" value="ECO:0007669"/>
    <property type="project" value="InterPro"/>
</dbReference>
<dbReference type="PANTHER" id="PTHR31118:SF12">
    <property type="entry name" value="CYCLASE-LIKE PROTEIN 2"/>
    <property type="match status" value="1"/>
</dbReference>
<proteinExistence type="predicted"/>
<dbReference type="Proteomes" id="UP000236642">
    <property type="component" value="Unassembled WGS sequence"/>
</dbReference>
<accession>A0A2H5Y4W5</accession>
<gene>
    <name evidence="2" type="primary">kynB_1</name>
    <name evidence="2" type="ORF">HRbin22_00724</name>
</gene>
<dbReference type="Gene3D" id="3.50.30.50">
    <property type="entry name" value="Putative cyclase"/>
    <property type="match status" value="1"/>
</dbReference>